<name>A0A1T4JXJ9_9BACT</name>
<dbReference type="InterPro" id="IPR001509">
    <property type="entry name" value="Epimerase_deHydtase"/>
</dbReference>
<dbReference type="OrthoDB" id="9811425at2"/>
<dbReference type="Gene3D" id="3.40.50.720">
    <property type="entry name" value="NAD(P)-binding Rossmann-like Domain"/>
    <property type="match status" value="1"/>
</dbReference>
<dbReference type="Proteomes" id="UP000190102">
    <property type="component" value="Unassembled WGS sequence"/>
</dbReference>
<proteinExistence type="predicted"/>
<dbReference type="AlphaFoldDB" id="A0A1T4JXJ9"/>
<sequence>MFNGKNVYISGGRTGFLGTNFAKELLSRGAKVYVQSLHKDKQSFWKANTENVTEIICDFSKSAELPEGIDYFFHCAAHTSGAHEMATNPVAQITENVFINSHVLDAAAKAKVKKFVFISSSAVYPEYERPLKEEDAFLDDPPGNYFGPAWMKRYSEKLAEFYYKWYGMEILIIRPSNAYGPYSSFDLIASHVLPALIRKFVEKQNPIEVWGTPDVVRDFIYIDDFVRGVLLAFEKTSGFEVYNIAAGSLQTIGEAVENISELTHYDGKYSFNSTKPMTIKQRKIDNTKALNVLNFSSKISFREGLEKTINWYKSTLS</sequence>
<dbReference type="RefSeq" id="WP_078788455.1">
    <property type="nucleotide sequence ID" value="NZ_FUWR01000001.1"/>
</dbReference>
<dbReference type="Pfam" id="PF01370">
    <property type="entry name" value="Epimerase"/>
    <property type="match status" value="1"/>
</dbReference>
<dbReference type="GO" id="GO:0050577">
    <property type="term" value="F:GDP-L-fucose synthase activity"/>
    <property type="evidence" value="ECO:0007669"/>
    <property type="project" value="TreeGrafter"/>
</dbReference>
<dbReference type="SUPFAM" id="SSF51735">
    <property type="entry name" value="NAD(P)-binding Rossmann-fold domains"/>
    <property type="match status" value="1"/>
</dbReference>
<evidence type="ECO:0000313" key="2">
    <source>
        <dbReference type="EMBL" id="SJZ34745.1"/>
    </source>
</evidence>
<keyword evidence="3" id="KW-1185">Reference proteome</keyword>
<gene>
    <name evidence="2" type="ORF">SAMN02745119_00138</name>
</gene>
<dbReference type="EMBL" id="FUWR01000001">
    <property type="protein sequence ID" value="SJZ34745.1"/>
    <property type="molecule type" value="Genomic_DNA"/>
</dbReference>
<dbReference type="Gene3D" id="3.90.25.10">
    <property type="entry name" value="UDP-galactose 4-epimerase, domain 1"/>
    <property type="match status" value="1"/>
</dbReference>
<accession>A0A1T4JXJ9</accession>
<feature type="domain" description="NAD-dependent epimerase/dehydratase" evidence="1">
    <location>
        <begin position="12"/>
        <end position="245"/>
    </location>
</feature>
<dbReference type="PANTHER" id="PTHR43238:SF1">
    <property type="entry name" value="GDP-L-FUCOSE SYNTHASE"/>
    <property type="match status" value="1"/>
</dbReference>
<reference evidence="3" key="1">
    <citation type="submission" date="2017-02" db="EMBL/GenBank/DDBJ databases">
        <authorList>
            <person name="Varghese N."/>
            <person name="Submissions S."/>
        </authorList>
    </citation>
    <scope>NUCLEOTIDE SEQUENCE [LARGE SCALE GENOMIC DNA]</scope>
    <source>
        <strain evidence="3">ATCC BAA-34</strain>
    </source>
</reference>
<evidence type="ECO:0000313" key="3">
    <source>
        <dbReference type="Proteomes" id="UP000190102"/>
    </source>
</evidence>
<dbReference type="STRING" id="115783.SAMN02745119_00138"/>
<protein>
    <submittedName>
        <fullName evidence="2">GDP-L-fucose synthase</fullName>
    </submittedName>
</protein>
<evidence type="ECO:0000259" key="1">
    <source>
        <dbReference type="Pfam" id="PF01370"/>
    </source>
</evidence>
<organism evidence="2 3">
    <name type="scientific">Trichlorobacter thiogenes</name>
    <dbReference type="NCBI Taxonomy" id="115783"/>
    <lineage>
        <taxon>Bacteria</taxon>
        <taxon>Pseudomonadati</taxon>
        <taxon>Thermodesulfobacteriota</taxon>
        <taxon>Desulfuromonadia</taxon>
        <taxon>Geobacterales</taxon>
        <taxon>Geobacteraceae</taxon>
        <taxon>Trichlorobacter</taxon>
    </lineage>
</organism>
<dbReference type="InterPro" id="IPR036291">
    <property type="entry name" value="NAD(P)-bd_dom_sf"/>
</dbReference>
<dbReference type="PANTHER" id="PTHR43238">
    <property type="entry name" value="GDP-L-FUCOSE SYNTHASE"/>
    <property type="match status" value="1"/>
</dbReference>